<organism evidence="7 8">
    <name type="scientific">Rhizophagus irregularis</name>
    <dbReference type="NCBI Taxonomy" id="588596"/>
    <lineage>
        <taxon>Eukaryota</taxon>
        <taxon>Fungi</taxon>
        <taxon>Fungi incertae sedis</taxon>
        <taxon>Mucoromycota</taxon>
        <taxon>Glomeromycotina</taxon>
        <taxon>Glomeromycetes</taxon>
        <taxon>Glomerales</taxon>
        <taxon>Glomeraceae</taxon>
        <taxon>Rhizophagus</taxon>
    </lineage>
</organism>
<dbReference type="Pfam" id="PF01195">
    <property type="entry name" value="Pept_tRNA_hydro"/>
    <property type="match status" value="1"/>
</dbReference>
<comment type="similarity">
    <text evidence="5">Belongs to the PTH family.</text>
</comment>
<evidence type="ECO:0000256" key="2">
    <source>
        <dbReference type="ARBA" id="ARBA00022555"/>
    </source>
</evidence>
<evidence type="ECO:0000256" key="4">
    <source>
        <dbReference type="ARBA" id="ARBA00022884"/>
    </source>
</evidence>
<evidence type="ECO:0000313" key="8">
    <source>
        <dbReference type="Proteomes" id="UP000684084"/>
    </source>
</evidence>
<dbReference type="OrthoDB" id="1711136at2759"/>
<evidence type="ECO:0000256" key="6">
    <source>
        <dbReference type="SAM" id="MobiDB-lite"/>
    </source>
</evidence>
<dbReference type="InterPro" id="IPR001328">
    <property type="entry name" value="Pept_tRNA_hydro"/>
</dbReference>
<proteinExistence type="inferred from homology"/>
<dbReference type="EMBL" id="CAGKOT010000025">
    <property type="protein sequence ID" value="CAB5368409.1"/>
    <property type="molecule type" value="Genomic_DNA"/>
</dbReference>
<evidence type="ECO:0000256" key="5">
    <source>
        <dbReference type="ARBA" id="ARBA00038063"/>
    </source>
</evidence>
<evidence type="ECO:0000256" key="1">
    <source>
        <dbReference type="ARBA" id="ARBA00013260"/>
    </source>
</evidence>
<sequence length="301" mass="33394">MISPDCVESQFSKMVPKRVLLVGLGNYTLPQTRHSIGLLLLDYLASQLNLTWSKNESTHAYLTQPTTVYVDSSQSLNPSTKKEKKRKNKENKANIINSDTIAQDEDNVIQSVNLPSANDLPLLSDSSRSPSLLQLSSRLLNAQTISSTSTSISTLTLKLKNLEPKPGFVPLKLTLMKPLLFMNVSGKSVSKASRELGFSHSNIIIIHDDMQRELGKLSIKNGGSANGHNGIKSVIDHLKTDEFLRLRIGIGRPPSEIDDRSHDIVSNFVLSRIPPDEMEIYNNDVFPRCKDELFKTSINLG</sequence>
<dbReference type="CDD" id="cd00462">
    <property type="entry name" value="PTH"/>
    <property type="match status" value="1"/>
</dbReference>
<dbReference type="Gene3D" id="3.40.50.1470">
    <property type="entry name" value="Peptidyl-tRNA hydrolase"/>
    <property type="match status" value="2"/>
</dbReference>
<dbReference type="NCBIfam" id="TIGR00447">
    <property type="entry name" value="pth"/>
    <property type="match status" value="1"/>
</dbReference>
<keyword evidence="3" id="KW-0378">Hydrolase</keyword>
<name>A0A915ZBF3_9GLOM</name>
<comment type="caution">
    <text evidence="7">The sequence shown here is derived from an EMBL/GenBank/DDBJ whole genome shotgun (WGS) entry which is preliminary data.</text>
</comment>
<dbReference type="AlphaFoldDB" id="A0A915ZBF3"/>
<protein>
    <recommendedName>
        <fullName evidence="1">peptidyl-tRNA hydrolase</fullName>
        <ecNumber evidence="1">3.1.1.29</ecNumber>
    </recommendedName>
</protein>
<dbReference type="EC" id="3.1.1.29" evidence="1"/>
<dbReference type="SMR" id="A0A915ZBF3"/>
<dbReference type="PANTHER" id="PTHR17224">
    <property type="entry name" value="PEPTIDYL-TRNA HYDROLASE"/>
    <property type="match status" value="1"/>
</dbReference>
<reference evidence="7" key="1">
    <citation type="submission" date="2020-05" db="EMBL/GenBank/DDBJ databases">
        <authorList>
            <person name="Rincon C."/>
            <person name="Sanders R I."/>
            <person name="Robbins C."/>
            <person name="Chaturvedi A."/>
        </authorList>
    </citation>
    <scope>NUCLEOTIDE SEQUENCE</scope>
    <source>
        <strain evidence="7">CHB12</strain>
    </source>
</reference>
<dbReference type="InterPro" id="IPR036416">
    <property type="entry name" value="Pept_tRNA_hydro_sf"/>
</dbReference>
<dbReference type="PROSITE" id="PS01196">
    <property type="entry name" value="PEPT_TRNA_HYDROL_2"/>
    <property type="match status" value="1"/>
</dbReference>
<dbReference type="Proteomes" id="UP000684084">
    <property type="component" value="Unassembled WGS sequence"/>
</dbReference>
<feature type="region of interest" description="Disordered" evidence="6">
    <location>
        <begin position="72"/>
        <end position="94"/>
    </location>
</feature>
<gene>
    <name evidence="7" type="ORF">CHRIB12_LOCUS11726</name>
</gene>
<dbReference type="GO" id="GO:0000049">
    <property type="term" value="F:tRNA binding"/>
    <property type="evidence" value="ECO:0007669"/>
    <property type="project" value="UniProtKB-KW"/>
</dbReference>
<keyword evidence="4" id="KW-0694">RNA-binding</keyword>
<dbReference type="PANTHER" id="PTHR17224:SF1">
    <property type="entry name" value="PEPTIDYL-TRNA HYDROLASE"/>
    <property type="match status" value="1"/>
</dbReference>
<keyword evidence="2" id="KW-0820">tRNA-binding</keyword>
<evidence type="ECO:0000313" key="7">
    <source>
        <dbReference type="EMBL" id="CAB5368409.1"/>
    </source>
</evidence>
<dbReference type="SUPFAM" id="SSF53178">
    <property type="entry name" value="Peptidyl-tRNA hydrolase-like"/>
    <property type="match status" value="2"/>
</dbReference>
<dbReference type="InterPro" id="IPR018171">
    <property type="entry name" value="Pept_tRNA_hydro_CS"/>
</dbReference>
<evidence type="ECO:0000256" key="3">
    <source>
        <dbReference type="ARBA" id="ARBA00022801"/>
    </source>
</evidence>
<dbReference type="VEuPathDB" id="FungiDB:RhiirFUN_009573"/>
<accession>A0A915ZBF3</accession>
<dbReference type="GO" id="GO:0004045">
    <property type="term" value="F:peptidyl-tRNA hydrolase activity"/>
    <property type="evidence" value="ECO:0007669"/>
    <property type="project" value="UniProtKB-EC"/>
</dbReference>